<dbReference type="EMBL" id="CAJFCW020000005">
    <property type="protein sequence ID" value="CAG9121765.1"/>
    <property type="molecule type" value="Genomic_DNA"/>
</dbReference>
<comment type="caution">
    <text evidence="1">The sequence shown here is derived from an EMBL/GenBank/DDBJ whole genome shotgun (WGS) entry which is preliminary data.</text>
</comment>
<gene>
    <name evidence="1" type="ORF">BOKJ2_LOCUS11912</name>
</gene>
<dbReference type="EMBL" id="CAJFDH010000005">
    <property type="protein sequence ID" value="CAD5226107.1"/>
    <property type="molecule type" value="Genomic_DNA"/>
</dbReference>
<sequence>MNNQVLSADDYLLVKVTHVLIDIAATMIETILLRFHPALWSKVTKRFPFLSHSPKVGKVRVALVDGTHVYFQQLQDSWK</sequence>
<evidence type="ECO:0000313" key="2">
    <source>
        <dbReference type="Proteomes" id="UP000614601"/>
    </source>
</evidence>
<dbReference type="Proteomes" id="UP000783686">
    <property type="component" value="Unassembled WGS sequence"/>
</dbReference>
<evidence type="ECO:0000313" key="1">
    <source>
        <dbReference type="EMBL" id="CAD5226107.1"/>
    </source>
</evidence>
<organism evidence="1 2">
    <name type="scientific">Bursaphelenchus okinawaensis</name>
    <dbReference type="NCBI Taxonomy" id="465554"/>
    <lineage>
        <taxon>Eukaryota</taxon>
        <taxon>Metazoa</taxon>
        <taxon>Ecdysozoa</taxon>
        <taxon>Nematoda</taxon>
        <taxon>Chromadorea</taxon>
        <taxon>Rhabditida</taxon>
        <taxon>Tylenchina</taxon>
        <taxon>Tylenchomorpha</taxon>
        <taxon>Aphelenchoidea</taxon>
        <taxon>Aphelenchoididae</taxon>
        <taxon>Bursaphelenchus</taxon>
    </lineage>
</organism>
<accession>A0A811L9W2</accession>
<reference evidence="1" key="1">
    <citation type="submission" date="2020-09" db="EMBL/GenBank/DDBJ databases">
        <authorList>
            <person name="Kikuchi T."/>
        </authorList>
    </citation>
    <scope>NUCLEOTIDE SEQUENCE</scope>
    <source>
        <strain evidence="1">SH1</strain>
    </source>
</reference>
<dbReference type="AlphaFoldDB" id="A0A811L9W2"/>
<protein>
    <submittedName>
        <fullName evidence="1">Uncharacterized protein</fullName>
    </submittedName>
</protein>
<keyword evidence="2" id="KW-1185">Reference proteome</keyword>
<name>A0A811L9W2_9BILA</name>
<proteinExistence type="predicted"/>
<dbReference type="Proteomes" id="UP000614601">
    <property type="component" value="Unassembled WGS sequence"/>
</dbReference>